<dbReference type="Proteomes" id="UP000026915">
    <property type="component" value="Chromosome 5"/>
</dbReference>
<dbReference type="HOGENOM" id="CLU_2799138_0_0_1"/>
<name>A0A061F1J5_THECC</name>
<dbReference type="EMBL" id="CM001883">
    <property type="protein sequence ID" value="EOY10773.1"/>
    <property type="molecule type" value="Genomic_DNA"/>
</dbReference>
<accession>A0A061F1J5</accession>
<dbReference type="AlphaFoldDB" id="A0A061F1J5"/>
<sequence length="68" mass="7383">MDSWSCGLASRLMDSWSCGLSSSWSGTSKSGSWLQEVSNSLSFEFGLANQISTCIHVWGLDLLDESFG</sequence>
<reference evidence="1 2" key="1">
    <citation type="journal article" date="2013" name="Genome Biol.">
        <title>The genome sequence of the most widely cultivated cacao type and its use to identify candidate genes regulating pod color.</title>
        <authorList>
            <person name="Motamayor J.C."/>
            <person name="Mockaitis K."/>
            <person name="Schmutz J."/>
            <person name="Haiminen N."/>
            <person name="Iii D.L."/>
            <person name="Cornejo O."/>
            <person name="Findley S.D."/>
            <person name="Zheng P."/>
            <person name="Utro F."/>
            <person name="Royaert S."/>
            <person name="Saski C."/>
            <person name="Jenkins J."/>
            <person name="Podicheti R."/>
            <person name="Zhao M."/>
            <person name="Scheffler B.E."/>
            <person name="Stack J.C."/>
            <person name="Feltus F.A."/>
            <person name="Mustiga G.M."/>
            <person name="Amores F."/>
            <person name="Phillips W."/>
            <person name="Marelli J.P."/>
            <person name="May G.D."/>
            <person name="Shapiro H."/>
            <person name="Ma J."/>
            <person name="Bustamante C.D."/>
            <person name="Schnell R.J."/>
            <person name="Main D."/>
            <person name="Gilbert D."/>
            <person name="Parida L."/>
            <person name="Kuhn D.N."/>
        </authorList>
    </citation>
    <scope>NUCLEOTIDE SEQUENCE [LARGE SCALE GENOMIC DNA]</scope>
    <source>
        <strain evidence="2">cv. Matina 1-6</strain>
    </source>
</reference>
<dbReference type="InParanoid" id="A0A061F1J5"/>
<organism evidence="1 2">
    <name type="scientific">Theobroma cacao</name>
    <name type="common">Cacao</name>
    <name type="synonym">Cocoa</name>
    <dbReference type="NCBI Taxonomy" id="3641"/>
    <lineage>
        <taxon>Eukaryota</taxon>
        <taxon>Viridiplantae</taxon>
        <taxon>Streptophyta</taxon>
        <taxon>Embryophyta</taxon>
        <taxon>Tracheophyta</taxon>
        <taxon>Spermatophyta</taxon>
        <taxon>Magnoliopsida</taxon>
        <taxon>eudicotyledons</taxon>
        <taxon>Gunneridae</taxon>
        <taxon>Pentapetalae</taxon>
        <taxon>rosids</taxon>
        <taxon>malvids</taxon>
        <taxon>Malvales</taxon>
        <taxon>Malvaceae</taxon>
        <taxon>Byttnerioideae</taxon>
        <taxon>Theobroma</taxon>
    </lineage>
</organism>
<dbReference type="Gramene" id="EOY10773">
    <property type="protein sequence ID" value="EOY10773"/>
    <property type="gene ID" value="TCM_026072"/>
</dbReference>
<gene>
    <name evidence="1" type="ORF">TCM_026072</name>
</gene>
<proteinExistence type="predicted"/>
<evidence type="ECO:0000313" key="2">
    <source>
        <dbReference type="Proteomes" id="UP000026915"/>
    </source>
</evidence>
<keyword evidence="2" id="KW-1185">Reference proteome</keyword>
<evidence type="ECO:0000313" key="1">
    <source>
        <dbReference type="EMBL" id="EOY10773.1"/>
    </source>
</evidence>
<protein>
    <submittedName>
        <fullName evidence="1">Uncharacterized protein</fullName>
    </submittedName>
</protein>